<reference evidence="5 6" key="1">
    <citation type="submission" date="2014-04" db="EMBL/GenBank/DDBJ databases">
        <authorList>
            <consortium name="International Citrus Genome Consortium"/>
            <person name="Gmitter F."/>
            <person name="Chen C."/>
            <person name="Farmerie W."/>
            <person name="Harkins T."/>
            <person name="Desany B."/>
            <person name="Mohiuddin M."/>
            <person name="Kodira C."/>
            <person name="Borodovsky M."/>
            <person name="Lomsadze A."/>
            <person name="Burns P."/>
            <person name="Jenkins J."/>
            <person name="Prochnik S."/>
            <person name="Shu S."/>
            <person name="Chapman J."/>
            <person name="Pitluck S."/>
            <person name="Schmutz J."/>
            <person name="Rokhsar D."/>
        </authorList>
    </citation>
    <scope>NUCLEOTIDE SEQUENCE</scope>
</reference>
<dbReference type="InterPro" id="IPR000863">
    <property type="entry name" value="Sulfotransferase_dom"/>
</dbReference>
<evidence type="ECO:0000256" key="2">
    <source>
        <dbReference type="ARBA" id="ARBA00022679"/>
    </source>
</evidence>
<organism evidence="5 6">
    <name type="scientific">Citrus sinensis</name>
    <name type="common">Sweet orange</name>
    <name type="synonym">Citrus aurantium var. sinensis</name>
    <dbReference type="NCBI Taxonomy" id="2711"/>
    <lineage>
        <taxon>Eukaryota</taxon>
        <taxon>Viridiplantae</taxon>
        <taxon>Streptophyta</taxon>
        <taxon>Embryophyta</taxon>
        <taxon>Tracheophyta</taxon>
        <taxon>Spermatophyta</taxon>
        <taxon>Magnoliopsida</taxon>
        <taxon>eudicotyledons</taxon>
        <taxon>Gunneridae</taxon>
        <taxon>Pentapetalae</taxon>
        <taxon>rosids</taxon>
        <taxon>malvids</taxon>
        <taxon>Sapindales</taxon>
        <taxon>Rutaceae</taxon>
        <taxon>Aurantioideae</taxon>
        <taxon>Citrus</taxon>
    </lineage>
</organism>
<dbReference type="Pfam" id="PF00685">
    <property type="entry name" value="Sulfotransfer_1"/>
    <property type="match status" value="1"/>
</dbReference>
<dbReference type="GO" id="GO:0005737">
    <property type="term" value="C:cytoplasm"/>
    <property type="evidence" value="ECO:0000318"/>
    <property type="project" value="GO_Central"/>
</dbReference>
<dbReference type="GO" id="GO:0008146">
    <property type="term" value="F:sulfotransferase activity"/>
    <property type="evidence" value="ECO:0000318"/>
    <property type="project" value="GO_Central"/>
</dbReference>
<dbReference type="PANTHER" id="PTHR11783">
    <property type="entry name" value="SULFOTRANSFERASE SULT"/>
    <property type="match status" value="1"/>
</dbReference>
<name>A0A067E0Z6_CITSI</name>
<dbReference type="PaxDb" id="2711-XP_006485556.1"/>
<gene>
    <name evidence="5" type="ORF">CISIN_1g037802mg</name>
</gene>
<keyword evidence="2 3" id="KW-0808">Transferase</keyword>
<dbReference type="STRING" id="2711.A0A067E0Z6"/>
<dbReference type="eggNOG" id="KOG1584">
    <property type="taxonomic scope" value="Eukaryota"/>
</dbReference>
<dbReference type="Proteomes" id="UP000027120">
    <property type="component" value="Unassembled WGS sequence"/>
</dbReference>
<dbReference type="InterPro" id="IPR027417">
    <property type="entry name" value="P-loop_NTPase"/>
</dbReference>
<dbReference type="AlphaFoldDB" id="A0A067E0Z6"/>
<evidence type="ECO:0000259" key="4">
    <source>
        <dbReference type="Pfam" id="PF00685"/>
    </source>
</evidence>
<evidence type="ECO:0000313" key="6">
    <source>
        <dbReference type="Proteomes" id="UP000027120"/>
    </source>
</evidence>
<comment type="similarity">
    <text evidence="1 3">Belongs to the sulfotransferase 1 family.</text>
</comment>
<dbReference type="SMR" id="A0A067E0Z6"/>
<dbReference type="SUPFAM" id="SSF52540">
    <property type="entry name" value="P-loop containing nucleoside triphosphate hydrolases"/>
    <property type="match status" value="1"/>
</dbReference>
<keyword evidence="6" id="KW-1185">Reference proteome</keyword>
<dbReference type="GO" id="GO:0051923">
    <property type="term" value="P:sulfation"/>
    <property type="evidence" value="ECO:0000318"/>
    <property type="project" value="GO_Central"/>
</dbReference>
<protein>
    <recommendedName>
        <fullName evidence="3">Sulfotransferase</fullName>
        <ecNumber evidence="3">2.8.2.-</ecNumber>
    </recommendedName>
</protein>
<dbReference type="EMBL" id="KK785135">
    <property type="protein sequence ID" value="KDO48723.1"/>
    <property type="molecule type" value="Genomic_DNA"/>
</dbReference>
<accession>A0A067E0Z6</accession>
<evidence type="ECO:0000256" key="1">
    <source>
        <dbReference type="ARBA" id="ARBA00005771"/>
    </source>
</evidence>
<dbReference type="EC" id="2.8.2.-" evidence="3"/>
<feature type="domain" description="Sulfotransferase" evidence="4">
    <location>
        <begin position="52"/>
        <end position="309"/>
    </location>
</feature>
<dbReference type="Gene3D" id="3.40.50.300">
    <property type="entry name" value="P-loop containing nucleotide triphosphate hydrolases"/>
    <property type="match status" value="1"/>
</dbReference>
<sequence length="312" mass="36341">MACQEEGLLLDEYPKEKFWEILDLYQLDGYWYSGDVIPGMLAFKSEFEALSDDVILASSMKTGTTWLKALCICIMGNQRKNDGDEVDQLEVKNPHDHIKCLEYFYYFNLLSKLKDMQSPRVFNTHLPYSALPESIKNSECKIVYIARNPKDTFVSLWHFFNQILPPNTEPYRLEKAYDSFIKGIHLFGPFHDHVLEYWQESLKNPNKLLFLKYEDLKRDPKGEVRKLASFLCRPFGDEDNDEVDKVLWRSSFERLKNLEVNKNGKLSDSGVPNSSFFRLGNVGDWQNCFTDEMKQGLDEITCKKFEGSGLDL</sequence>
<evidence type="ECO:0000256" key="3">
    <source>
        <dbReference type="RuleBase" id="RU361155"/>
    </source>
</evidence>
<evidence type="ECO:0000313" key="5">
    <source>
        <dbReference type="EMBL" id="KDO48723.1"/>
    </source>
</evidence>
<proteinExistence type="inferred from homology"/>